<name>A0A7W8EA21_9BACT</name>
<dbReference type="EMBL" id="JACHIO010000004">
    <property type="protein sequence ID" value="MBB5062945.1"/>
    <property type="molecule type" value="Genomic_DNA"/>
</dbReference>
<accession>A0A7W8EA21</accession>
<evidence type="ECO:0000313" key="2">
    <source>
        <dbReference type="EMBL" id="MBB5062945.1"/>
    </source>
</evidence>
<dbReference type="RefSeq" id="WP_311733045.1">
    <property type="nucleotide sequence ID" value="NZ_JACHIO010000004.1"/>
</dbReference>
<feature type="transmembrane region" description="Helical" evidence="1">
    <location>
        <begin position="132"/>
        <end position="156"/>
    </location>
</feature>
<feature type="transmembrane region" description="Helical" evidence="1">
    <location>
        <begin position="99"/>
        <end position="120"/>
    </location>
</feature>
<keyword evidence="1" id="KW-0812">Transmembrane</keyword>
<sequence>MPETAGHHVPVRGTQSFVGVMAAVWKRPSLTGFEVLWRWLVGGPIVALVAWEAMRIQRVVPVDTRALEAMTVFKPVDAAQTLSLVASALLPAILHVALWLAPLALIAWAVVAAFGRTYVLRRLDPQLVPKPGTLLVLGGLRIVVLLAVYGVWFWGVQFAGQAAVTGPVVHGGEPNLVLYAAMLICGTLALFVAWAATGWLLDIAPVLAMVRGIGAMESLRQAWKLGPLRGKLVEINLVMGIIRIALLVLALVFSACPLPFESVATQDFLVHWSMGVGVLYLLASDYFHVVRTAAYISLCRVYEVA</sequence>
<comment type="caution">
    <text evidence="2">The sequence shown here is derived from an EMBL/GenBank/DDBJ whole genome shotgun (WGS) entry which is preliminary data.</text>
</comment>
<organism evidence="2 3">
    <name type="scientific">Granulicella mallensis</name>
    <dbReference type="NCBI Taxonomy" id="940614"/>
    <lineage>
        <taxon>Bacteria</taxon>
        <taxon>Pseudomonadati</taxon>
        <taxon>Acidobacteriota</taxon>
        <taxon>Terriglobia</taxon>
        <taxon>Terriglobales</taxon>
        <taxon>Acidobacteriaceae</taxon>
        <taxon>Granulicella</taxon>
    </lineage>
</organism>
<keyword evidence="1" id="KW-1133">Transmembrane helix</keyword>
<evidence type="ECO:0000313" key="3">
    <source>
        <dbReference type="Proteomes" id="UP000584867"/>
    </source>
</evidence>
<dbReference type="Proteomes" id="UP000584867">
    <property type="component" value="Unassembled WGS sequence"/>
</dbReference>
<feature type="transmembrane region" description="Helical" evidence="1">
    <location>
        <begin position="272"/>
        <end position="290"/>
    </location>
</feature>
<reference evidence="2 3" key="1">
    <citation type="submission" date="2020-08" db="EMBL/GenBank/DDBJ databases">
        <title>Genomic Encyclopedia of Type Strains, Phase IV (KMG-V): Genome sequencing to study the core and pangenomes of soil and plant-associated prokaryotes.</title>
        <authorList>
            <person name="Whitman W."/>
        </authorList>
    </citation>
    <scope>NUCLEOTIDE SEQUENCE [LARGE SCALE GENOMIC DNA]</scope>
    <source>
        <strain evidence="2 3">X5P3</strain>
    </source>
</reference>
<feature type="transmembrane region" description="Helical" evidence="1">
    <location>
        <begin position="176"/>
        <end position="201"/>
    </location>
</feature>
<gene>
    <name evidence="2" type="ORF">HDF15_001282</name>
</gene>
<dbReference type="AlphaFoldDB" id="A0A7W8EA21"/>
<protein>
    <submittedName>
        <fullName evidence="2">Uncharacterized protein</fullName>
    </submittedName>
</protein>
<feature type="transmembrane region" description="Helical" evidence="1">
    <location>
        <begin position="237"/>
        <end position="260"/>
    </location>
</feature>
<keyword evidence="1" id="KW-0472">Membrane</keyword>
<proteinExistence type="predicted"/>
<evidence type="ECO:0000256" key="1">
    <source>
        <dbReference type="SAM" id="Phobius"/>
    </source>
</evidence>